<evidence type="ECO:0000256" key="1">
    <source>
        <dbReference type="PROSITE-ProRule" id="PRU00176"/>
    </source>
</evidence>
<reference evidence="4 5" key="1">
    <citation type="journal article" date="2023" name="Plant Biotechnol. J.">
        <title>Chromosome-level wild Hevea brasiliensis genome provides new tools for genomic-assisted breeding and valuable loci to elevate rubber yield.</title>
        <authorList>
            <person name="Cheng H."/>
            <person name="Song X."/>
            <person name="Hu Y."/>
            <person name="Wu T."/>
            <person name="Yang Q."/>
            <person name="An Z."/>
            <person name="Feng S."/>
            <person name="Deng Z."/>
            <person name="Wu W."/>
            <person name="Zeng X."/>
            <person name="Tu M."/>
            <person name="Wang X."/>
            <person name="Huang H."/>
        </authorList>
    </citation>
    <scope>NUCLEOTIDE SEQUENCE [LARGE SCALE GENOMIC DNA]</scope>
    <source>
        <strain evidence="4">MT/VB/25A 57/8</strain>
    </source>
</reference>
<dbReference type="CDD" id="cd21546">
    <property type="entry name" value="SPOC_FPA-like"/>
    <property type="match status" value="1"/>
</dbReference>
<feature type="region of interest" description="Disordered" evidence="2">
    <location>
        <begin position="1342"/>
        <end position="1424"/>
    </location>
</feature>
<dbReference type="SMART" id="SM00360">
    <property type="entry name" value="RRM"/>
    <property type="match status" value="1"/>
</dbReference>
<dbReference type="CDD" id="cd00590">
    <property type="entry name" value="RRM_SF"/>
    <property type="match status" value="1"/>
</dbReference>
<comment type="caution">
    <text evidence="4">The sequence shown here is derived from an EMBL/GenBank/DDBJ whole genome shotgun (WGS) entry which is preliminary data.</text>
</comment>
<evidence type="ECO:0000313" key="5">
    <source>
        <dbReference type="Proteomes" id="UP001174677"/>
    </source>
</evidence>
<dbReference type="Pfam" id="PF07744">
    <property type="entry name" value="SPOC"/>
    <property type="match status" value="1"/>
</dbReference>
<dbReference type="InterPro" id="IPR052586">
    <property type="entry name" value="ASCC2"/>
</dbReference>
<dbReference type="PANTHER" id="PTHR21494:SF0">
    <property type="entry name" value="ACTIVATING SIGNAL COINTEGRATOR 1 COMPLEX SUBUNIT 2"/>
    <property type="match status" value="1"/>
</dbReference>
<feature type="compositionally biased region" description="Pro residues" evidence="2">
    <location>
        <begin position="1063"/>
        <end position="1120"/>
    </location>
</feature>
<sequence length="1894" mass="209310">MSSSEQPLKKRKLYETRPETPPPEQPPETPAEPQSTVAPPPPLSQEQILARRKNRDEIKNVYDTYKRLKFCVALKEKRHMPDLEQAYLSLVNASKGCTSVQRILADLIPRYASYCPTALEAATKVVINMHNWSMTVINRGEDSNGVAFETAKACIFGLADICRTTSLEAPATSVIQGICSAVFQNVLSFLMSSFEGKDALQIVDEEILKMQGSAEVFSGLKQKFSDEDRSSTVKLSKFRALCMLWIFFSCPKNMLAACFELFKSAAPEGIHEAECFLSQLTSSLDGDVVPLLSDKAPDRAASCKSCNKTSFISNEVNGEDFLSNSNHVLADTYSVPRNCLLQLVLGNNASLRSWMFSKYKKQCNVPSFIAASKIRSTLERIFESFTELSKLEDSLMDSDEDDSDASKFINRQYSVPRISNQHEISNDLSSKDGTSLDNGGSRSMDFEISDHANSSHGKSSLPRDLLNQQMLSPATRKTLDSRNNSFEGRNHTVHIDKNSASNIDFSSPVMRSASGTTNNAFASPKHHLGTQYGSMTQTVWFCDGDPAAMDIFSASRQLWLGSLGPDASEAHVKFQLERFGPIEQFFMFPVKGFALVEYRSIIDAIRAREYMRCHFPWQIKFMDIGLGTRGAMNGVAVGSSCHVYAGNISSQWARDEILHESRKVIYKGPYMVTDLGNEGALLMEFETPEEAAAVMAHLRRHRKDKNNHLPPFNAGSSNVPLPQLDGGRSMPAPIHAEIRTNNSGSMCKIESPCAQTAIGSPADSCRTRMSHLSSLVASLCAKYNIKKNPNYFDNYTYGSSNTAMARDVDQVPSSTLWICIPNVSSPLITDDDLMSICNLAIANVGSIVRLMRANTQMGCGWFVDCGNVDAASTVLTNLRSCPGMFLQVEFSQPGKNYTVPFPIKSDGSSMELVSPRIKPENHGSTVQAVRSFGGVDPLQGGGHAVSAATEQTWMYKKNEMELHPAPGSIPSVPIGAQGRPILPPQQFQPSQFVRPVYLPPNSAWDPRGSNHHVPLNPISPVVVPNSFQGSTVAPPFIPASVTPLAQIHRPPMQQFDQMFSLPVVPPPLSSMPPPPEMPPPPPLPPPPVVPPPLASIPPQPEIPPPLPPSPPPAPPPPPPFSESTDVENSGRSKQYQWQGTLCKSGVHYCTIYAYRVNSDICKYSSPVSEPVEWPSKLDMTKRTDFRHVKSTFTSTPPHKREVCLLIPSSVSDQKGFQDFISYLKQRDCAGVIKIPAVKSMWARLLFILPYSHETCSMLSIAPDSSNCLIALVLPKETNFEWLQLSIETSVNASSSYEHLWGNAPAAVANCVALEACVHGLLQDKNQLIECYEINMSRRFSHNNKSQQEWSSSGTNGNSNSNSNSRNFSKNQKKFVPRTQNPNPNFTLSNSLRQSHSKQSDAVVSASTANSGQASSSRVRMGDWVSSRTAAGPEGVGNFVNYLRQDEAVAAGLGAEEGGLDPVESQRVVDLLNRELSRLLKLSPREFWREVASDNSLPEFLDSFLKFRSRWYDFPHRGAMGIVAGVIVGEHELSRRVFMVLYRISSNRDPGARAADTLSSRDHAVLLQEKRFLDIPKLLDICAMYGHENEELSQLLVENALQAQTGIHDNLTAVMSHFLGIVHTMFQRCISSLEALFSSASHEDLGSSSLHYDFLEVMDFINDAIVSMGAFVNAYKPAALFFSCPVEMSHGNEELLVMLARLHDTLLPSLQQGFRIILAGGDDGMISNIAVSLKMLSMRICKLGWKLLDICYLSNEVFTDCLTIPAIAKMFPAKVEDAVIRADILIQTFREISGALLYIQENQNRNTFLQNLDKSYHLMNRLQSLQNAGWIFIDDEQLQYLSGVMKFSLKSTVKEQSVMSTFVPSNKVEMDEDAAIKESKISQIKDLFPDYGKGS</sequence>
<dbReference type="InterPro" id="IPR012677">
    <property type="entry name" value="Nucleotide-bd_a/b_plait_sf"/>
</dbReference>
<dbReference type="InterPro" id="IPR035979">
    <property type="entry name" value="RBD_domain_sf"/>
</dbReference>
<feature type="region of interest" description="Disordered" evidence="2">
    <location>
        <begin position="419"/>
        <end position="463"/>
    </location>
</feature>
<feature type="compositionally biased region" description="Pro residues" evidence="2">
    <location>
        <begin position="19"/>
        <end position="30"/>
    </location>
</feature>
<feature type="compositionally biased region" description="Polar residues" evidence="2">
    <location>
        <begin position="1399"/>
        <end position="1417"/>
    </location>
</feature>
<dbReference type="SUPFAM" id="SSF54928">
    <property type="entry name" value="RNA-binding domain, RBD"/>
    <property type="match status" value="1"/>
</dbReference>
<dbReference type="Proteomes" id="UP001174677">
    <property type="component" value="Chromosome 12"/>
</dbReference>
<evidence type="ECO:0000313" key="4">
    <source>
        <dbReference type="EMBL" id="KAJ9166324.1"/>
    </source>
</evidence>
<feature type="compositionally biased region" description="Polar residues" evidence="2">
    <location>
        <begin position="419"/>
        <end position="441"/>
    </location>
</feature>
<feature type="region of interest" description="Disordered" evidence="2">
    <location>
        <begin position="1"/>
        <end position="43"/>
    </location>
</feature>
<name>A0ABQ9LEE4_HEVBR</name>
<proteinExistence type="predicted"/>
<dbReference type="PROSITE" id="PS50102">
    <property type="entry name" value="RRM"/>
    <property type="match status" value="1"/>
</dbReference>
<protein>
    <recommendedName>
        <fullName evidence="3">RRM domain-containing protein</fullName>
    </recommendedName>
</protein>
<feature type="region of interest" description="Disordered" evidence="2">
    <location>
        <begin position="474"/>
        <end position="493"/>
    </location>
</feature>
<feature type="compositionally biased region" description="Polar residues" evidence="2">
    <location>
        <begin position="1377"/>
        <end position="1393"/>
    </location>
</feature>
<gene>
    <name evidence="4" type="ORF">P3X46_021098</name>
</gene>
<keyword evidence="1" id="KW-0694">RNA-binding</keyword>
<evidence type="ECO:0000259" key="3">
    <source>
        <dbReference type="PROSITE" id="PS50102"/>
    </source>
</evidence>
<feature type="region of interest" description="Disordered" evidence="2">
    <location>
        <begin position="1061"/>
        <end position="1132"/>
    </location>
</feature>
<evidence type="ECO:0000256" key="2">
    <source>
        <dbReference type="SAM" id="MobiDB-lite"/>
    </source>
</evidence>
<dbReference type="PANTHER" id="PTHR21494">
    <property type="entry name" value="ACTIVATING SIGNAL COINTEGRATOR 1 COMPLEX SUBUNIT 2 ASC-1 COMPLEX SUBUNIT P100"/>
    <property type="match status" value="1"/>
</dbReference>
<organism evidence="4 5">
    <name type="scientific">Hevea brasiliensis</name>
    <name type="common">Para rubber tree</name>
    <name type="synonym">Siphonia brasiliensis</name>
    <dbReference type="NCBI Taxonomy" id="3981"/>
    <lineage>
        <taxon>Eukaryota</taxon>
        <taxon>Viridiplantae</taxon>
        <taxon>Streptophyta</taxon>
        <taxon>Embryophyta</taxon>
        <taxon>Tracheophyta</taxon>
        <taxon>Spermatophyta</taxon>
        <taxon>Magnoliopsida</taxon>
        <taxon>eudicotyledons</taxon>
        <taxon>Gunneridae</taxon>
        <taxon>Pentapetalae</taxon>
        <taxon>rosids</taxon>
        <taxon>fabids</taxon>
        <taxon>Malpighiales</taxon>
        <taxon>Euphorbiaceae</taxon>
        <taxon>Crotonoideae</taxon>
        <taxon>Micrandreae</taxon>
        <taxon>Hevea</taxon>
    </lineage>
</organism>
<feature type="compositionally biased region" description="Low complexity" evidence="2">
    <location>
        <begin position="1350"/>
        <end position="1369"/>
    </location>
</feature>
<feature type="compositionally biased region" description="Polar residues" evidence="2">
    <location>
        <begin position="1121"/>
        <end position="1132"/>
    </location>
</feature>
<accession>A0ABQ9LEE4</accession>
<feature type="domain" description="RRM" evidence="3">
    <location>
        <begin position="556"/>
        <end position="655"/>
    </location>
</feature>
<dbReference type="EMBL" id="JARPOI010000012">
    <property type="protein sequence ID" value="KAJ9166324.1"/>
    <property type="molecule type" value="Genomic_DNA"/>
</dbReference>
<dbReference type="InterPro" id="IPR012921">
    <property type="entry name" value="SPOC_C"/>
</dbReference>
<keyword evidence="5" id="KW-1185">Reference proteome</keyword>
<dbReference type="Gene3D" id="3.30.70.330">
    <property type="match status" value="1"/>
</dbReference>
<dbReference type="InterPro" id="IPR000504">
    <property type="entry name" value="RRM_dom"/>
</dbReference>